<dbReference type="GO" id="GO:0070967">
    <property type="term" value="F:coenzyme F420 binding"/>
    <property type="evidence" value="ECO:0007669"/>
    <property type="project" value="TreeGrafter"/>
</dbReference>
<dbReference type="PANTHER" id="PTHR35176:SF6">
    <property type="entry name" value="HEME OXYGENASE HI_0854-RELATED"/>
    <property type="match status" value="1"/>
</dbReference>
<organism evidence="3 4">
    <name type="scientific">Microlunatus sagamiharensis</name>
    <dbReference type="NCBI Taxonomy" id="546874"/>
    <lineage>
        <taxon>Bacteria</taxon>
        <taxon>Bacillati</taxon>
        <taxon>Actinomycetota</taxon>
        <taxon>Actinomycetes</taxon>
        <taxon>Propionibacteriales</taxon>
        <taxon>Propionibacteriaceae</taxon>
        <taxon>Microlunatus</taxon>
    </lineage>
</organism>
<dbReference type="InterPro" id="IPR019920">
    <property type="entry name" value="F420-binding_dom_put"/>
</dbReference>
<dbReference type="PANTHER" id="PTHR35176">
    <property type="entry name" value="HEME OXYGENASE HI_0854-RELATED"/>
    <property type="match status" value="1"/>
</dbReference>
<dbReference type="AlphaFoldDB" id="A0A1H2M8U0"/>
<evidence type="ECO:0000256" key="1">
    <source>
        <dbReference type="ARBA" id="ARBA00023002"/>
    </source>
</evidence>
<dbReference type="NCBIfam" id="TIGR03618">
    <property type="entry name" value="Rv1155_F420"/>
    <property type="match status" value="1"/>
</dbReference>
<dbReference type="RefSeq" id="WP_091073900.1">
    <property type="nucleotide sequence ID" value="NZ_LT629799.1"/>
</dbReference>
<dbReference type="Pfam" id="PF01243">
    <property type="entry name" value="PNPOx_N"/>
    <property type="match status" value="1"/>
</dbReference>
<protein>
    <submittedName>
        <fullName evidence="3">PPOX class probable F420-dependent enzyme</fullName>
    </submittedName>
</protein>
<feature type="domain" description="Pyridoxamine 5'-phosphate oxidase N-terminal" evidence="2">
    <location>
        <begin position="16"/>
        <end position="132"/>
    </location>
</feature>
<dbReference type="Proteomes" id="UP000198825">
    <property type="component" value="Chromosome I"/>
</dbReference>
<evidence type="ECO:0000259" key="2">
    <source>
        <dbReference type="Pfam" id="PF01243"/>
    </source>
</evidence>
<proteinExistence type="predicted"/>
<dbReference type="GO" id="GO:0005829">
    <property type="term" value="C:cytosol"/>
    <property type="evidence" value="ECO:0007669"/>
    <property type="project" value="TreeGrafter"/>
</dbReference>
<dbReference type="GO" id="GO:0016627">
    <property type="term" value="F:oxidoreductase activity, acting on the CH-CH group of donors"/>
    <property type="evidence" value="ECO:0007669"/>
    <property type="project" value="TreeGrafter"/>
</dbReference>
<dbReference type="InterPro" id="IPR052019">
    <property type="entry name" value="F420H2_bilvrd_red/Heme_oxyg"/>
</dbReference>
<dbReference type="InterPro" id="IPR012349">
    <property type="entry name" value="Split_barrel_FMN-bd"/>
</dbReference>
<gene>
    <name evidence="3" type="ORF">SAMN04488544_1500</name>
</gene>
<evidence type="ECO:0000313" key="4">
    <source>
        <dbReference type="Proteomes" id="UP000198825"/>
    </source>
</evidence>
<keyword evidence="1" id="KW-0560">Oxidoreductase</keyword>
<dbReference type="EMBL" id="LT629799">
    <property type="protein sequence ID" value="SDU88906.1"/>
    <property type="molecule type" value="Genomic_DNA"/>
</dbReference>
<keyword evidence="4" id="KW-1185">Reference proteome</keyword>
<reference evidence="4" key="1">
    <citation type="submission" date="2016-10" db="EMBL/GenBank/DDBJ databases">
        <authorList>
            <person name="Varghese N."/>
            <person name="Submissions S."/>
        </authorList>
    </citation>
    <scope>NUCLEOTIDE SEQUENCE [LARGE SCALE GENOMIC DNA]</scope>
    <source>
        <strain evidence="4">DSM 21743</strain>
    </source>
</reference>
<dbReference type="Gene3D" id="2.30.110.10">
    <property type="entry name" value="Electron Transport, Fmn-binding Protein, Chain A"/>
    <property type="match status" value="1"/>
</dbReference>
<dbReference type="STRING" id="546874.SAMN04488544_1500"/>
<evidence type="ECO:0000313" key="3">
    <source>
        <dbReference type="EMBL" id="SDU88906.1"/>
    </source>
</evidence>
<sequence>MPATKDGPGLLPGTRRLAEGRNFGSIATLLPSGAIQNQVIWVHTDGDRVTVNTEVHRAKYRNVERDDRVTLLITDATDPYHYAEVRGHVTETRTGPDARADIDALSQKYNGTDYPAEGIKSERVILYITPERQTVVDQTGTHGDDE</sequence>
<dbReference type="OrthoDB" id="162914at2"/>
<name>A0A1H2M8U0_9ACTN</name>
<accession>A0A1H2M8U0</accession>
<dbReference type="InterPro" id="IPR011576">
    <property type="entry name" value="Pyridox_Oxase_N"/>
</dbReference>
<dbReference type="SUPFAM" id="SSF50475">
    <property type="entry name" value="FMN-binding split barrel"/>
    <property type="match status" value="1"/>
</dbReference>